<dbReference type="AlphaFoldDB" id="A0A6J6IMF1"/>
<dbReference type="SUPFAM" id="SSF52540">
    <property type="entry name" value="P-loop containing nucleoside triphosphate hydrolases"/>
    <property type="match status" value="2"/>
</dbReference>
<gene>
    <name evidence="2" type="ORF">UFOPK1961_00441</name>
    <name evidence="4" type="ORF">UFOPK3339_00918</name>
    <name evidence="3" type="ORF">UFOPK3364_00733</name>
</gene>
<accession>A0A6J6IMF1</accession>
<protein>
    <submittedName>
        <fullName evidence="2">Unannotated protein</fullName>
    </submittedName>
</protein>
<evidence type="ECO:0000313" key="3">
    <source>
        <dbReference type="EMBL" id="CAB4870687.1"/>
    </source>
</evidence>
<dbReference type="PANTHER" id="PTHR47642:SF5">
    <property type="entry name" value="ATP-DEPENDENT DNA HELICASE"/>
    <property type="match status" value="1"/>
</dbReference>
<sequence>MFELTPEQARVMDIIEGTREHVFVTGRAGTGKSTLLQEFVEQTSKSLVIGAPTGVAALTVGGQTIHSLFRLPIGLVTDRTKFYPLSDDARVLLRRIDTVVIDEISMVRCDLLDGLDRRLRATRGRKNEPFGGVQVVMFGDPYQLPPVLKDGPEKQYLMDNYRSPWFFDSKVWGEAQPRVVELTDVKRQDEAEFRDILDRMRNGQMTTTDGAVLNDIGARRPIPEGTVTLATTNVSANSINAKALKELPGKVKVARAIIDGDFGGQLPAEEELELKPGARVMFLRNDSIADGNRWVNGSVGTVVKVDGAVHVALDTDPSNSVEVQPVQWEKIQYTYDPEANSVEADVMATFAQYPLRLAWAVTIHKSQGQTLDSAVLDFGRGAFANGQAYVAFSRIRTLEGVFLSRTLQPTDIQVDRRVVDFMRTAKDNDFLE</sequence>
<dbReference type="CDD" id="cd18809">
    <property type="entry name" value="SF1_C_RecD"/>
    <property type="match status" value="1"/>
</dbReference>
<dbReference type="Gene3D" id="3.40.50.300">
    <property type="entry name" value="P-loop containing nucleotide triphosphate hydrolases"/>
    <property type="match status" value="2"/>
</dbReference>
<dbReference type="InterPro" id="IPR027417">
    <property type="entry name" value="P-loop_NTPase"/>
</dbReference>
<organism evidence="2">
    <name type="scientific">freshwater metagenome</name>
    <dbReference type="NCBI Taxonomy" id="449393"/>
    <lineage>
        <taxon>unclassified sequences</taxon>
        <taxon>metagenomes</taxon>
        <taxon>ecological metagenomes</taxon>
    </lineage>
</organism>
<feature type="domain" description="DNA helicase Pif1-like DEAD-box helicase" evidence="1">
    <location>
        <begin position="4"/>
        <end position="209"/>
    </location>
</feature>
<dbReference type="PANTHER" id="PTHR47642">
    <property type="entry name" value="ATP-DEPENDENT DNA HELICASE"/>
    <property type="match status" value="1"/>
</dbReference>
<name>A0A6J6IMF1_9ZZZZ</name>
<dbReference type="InterPro" id="IPR010285">
    <property type="entry name" value="DNA_helicase_pif1-like_DEAD"/>
</dbReference>
<reference evidence="2" key="1">
    <citation type="submission" date="2020-05" db="EMBL/GenBank/DDBJ databases">
        <authorList>
            <person name="Chiriac C."/>
            <person name="Salcher M."/>
            <person name="Ghai R."/>
            <person name="Kavagutti S V."/>
        </authorList>
    </citation>
    <scope>NUCLEOTIDE SEQUENCE</scope>
</reference>
<dbReference type="GO" id="GO:0003678">
    <property type="term" value="F:DNA helicase activity"/>
    <property type="evidence" value="ECO:0007669"/>
    <property type="project" value="InterPro"/>
</dbReference>
<dbReference type="GO" id="GO:0006281">
    <property type="term" value="P:DNA repair"/>
    <property type="evidence" value="ECO:0007669"/>
    <property type="project" value="InterPro"/>
</dbReference>
<dbReference type="FunFam" id="3.40.50.300:FF:001498">
    <property type="entry name" value="ATP-dependent DNA helicase"/>
    <property type="match status" value="1"/>
</dbReference>
<evidence type="ECO:0000313" key="2">
    <source>
        <dbReference type="EMBL" id="CAB4625751.1"/>
    </source>
</evidence>
<dbReference type="Pfam" id="PF05970">
    <property type="entry name" value="PIF1"/>
    <property type="match status" value="1"/>
</dbReference>
<dbReference type="EMBL" id="CAEZVJ010000034">
    <property type="protein sequence ID" value="CAB4625751.1"/>
    <property type="molecule type" value="Genomic_DNA"/>
</dbReference>
<evidence type="ECO:0000313" key="4">
    <source>
        <dbReference type="EMBL" id="CAB4871423.1"/>
    </source>
</evidence>
<dbReference type="GO" id="GO:0000723">
    <property type="term" value="P:telomere maintenance"/>
    <property type="evidence" value="ECO:0007669"/>
    <property type="project" value="InterPro"/>
</dbReference>
<dbReference type="EMBL" id="CAFBLO010000067">
    <property type="protein sequence ID" value="CAB4870687.1"/>
    <property type="molecule type" value="Genomic_DNA"/>
</dbReference>
<proteinExistence type="predicted"/>
<dbReference type="EMBL" id="CAFBLF010000148">
    <property type="protein sequence ID" value="CAB4871423.1"/>
    <property type="molecule type" value="Genomic_DNA"/>
</dbReference>
<dbReference type="InterPro" id="IPR051055">
    <property type="entry name" value="PIF1_helicase"/>
</dbReference>
<evidence type="ECO:0000259" key="1">
    <source>
        <dbReference type="Pfam" id="PF05970"/>
    </source>
</evidence>